<organism evidence="2 3">
    <name type="scientific">Cotesia congregata</name>
    <name type="common">Parasitoid wasp</name>
    <name type="synonym">Apanteles congregatus</name>
    <dbReference type="NCBI Taxonomy" id="51543"/>
    <lineage>
        <taxon>Eukaryota</taxon>
        <taxon>Metazoa</taxon>
        <taxon>Ecdysozoa</taxon>
        <taxon>Arthropoda</taxon>
        <taxon>Hexapoda</taxon>
        <taxon>Insecta</taxon>
        <taxon>Pterygota</taxon>
        <taxon>Neoptera</taxon>
        <taxon>Endopterygota</taxon>
        <taxon>Hymenoptera</taxon>
        <taxon>Apocrita</taxon>
        <taxon>Ichneumonoidea</taxon>
        <taxon>Braconidae</taxon>
        <taxon>Microgastrinae</taxon>
        <taxon>Cotesia</taxon>
    </lineage>
</organism>
<sequence>MQMNAPFLGISFVELETGNMLEVTPGTASFITKIQNKGKQPAPAAPTEGPTTSVSTNSNANARPAPTAPTSFTASAQPPTIESMFNPENIPLPSGFNPAPPPRRNPLPPTSDPIIPTGGPYFPTNYNPGSPPTGGPYFPTNYNPGSPPTGGPYFPTNYNPGSPPTGGPYFPTNYNPGSPPTGGVSGGVTGGVTGGVSGGVTGGVSGGVYFPTSLRPTVPRDLPTTRSTKSSAGKLVFIDNQGKSTELSPEQIVDIGKYFDQLLKGSN</sequence>
<dbReference type="EMBL" id="CAJNRD030001114">
    <property type="protein sequence ID" value="CAG5074296.1"/>
    <property type="molecule type" value="Genomic_DNA"/>
</dbReference>
<feature type="region of interest" description="Disordered" evidence="1">
    <location>
        <begin position="34"/>
        <end position="190"/>
    </location>
</feature>
<evidence type="ECO:0000256" key="1">
    <source>
        <dbReference type="SAM" id="MobiDB-lite"/>
    </source>
</evidence>
<comment type="caution">
    <text evidence="2">The sequence shown here is derived from an EMBL/GenBank/DDBJ whole genome shotgun (WGS) entry which is preliminary data.</text>
</comment>
<name>A0A8J2EJ86_COTCN</name>
<reference evidence="2" key="1">
    <citation type="submission" date="2021-04" db="EMBL/GenBank/DDBJ databases">
        <authorList>
            <person name="Chebbi M.A.C M."/>
        </authorList>
    </citation>
    <scope>NUCLEOTIDE SEQUENCE</scope>
</reference>
<dbReference type="AlphaFoldDB" id="A0A8J2EJ86"/>
<protein>
    <submittedName>
        <fullName evidence="2">Uncharacterized protein</fullName>
    </submittedName>
</protein>
<dbReference type="Proteomes" id="UP000786811">
    <property type="component" value="Unassembled WGS sequence"/>
</dbReference>
<feature type="compositionally biased region" description="Pro residues" evidence="1">
    <location>
        <begin position="98"/>
        <end position="111"/>
    </location>
</feature>
<evidence type="ECO:0000313" key="2">
    <source>
        <dbReference type="EMBL" id="CAG5074296.1"/>
    </source>
</evidence>
<feature type="compositionally biased region" description="Low complexity" evidence="1">
    <location>
        <begin position="55"/>
        <end position="80"/>
    </location>
</feature>
<evidence type="ECO:0000313" key="3">
    <source>
        <dbReference type="Proteomes" id="UP000786811"/>
    </source>
</evidence>
<dbReference type="PRINTS" id="PR01217">
    <property type="entry name" value="PRICHEXTENSN"/>
</dbReference>
<proteinExistence type="predicted"/>
<feature type="region of interest" description="Disordered" evidence="1">
    <location>
        <begin position="214"/>
        <end position="233"/>
    </location>
</feature>
<keyword evidence="3" id="KW-1185">Reference proteome</keyword>
<dbReference type="OrthoDB" id="10652792at2759"/>
<accession>A0A8J2EJ86</accession>
<gene>
    <name evidence="2" type="ORF">HICCMSTLAB_LOCUS1006</name>
</gene>